<keyword evidence="2" id="KW-1185">Reference proteome</keyword>
<evidence type="ECO:0000313" key="1">
    <source>
        <dbReference type="EMBL" id="MFC6670493.1"/>
    </source>
</evidence>
<sequence length="93" mass="10746">MAYNKGAYVEHAAIRVNDIHWHIRFFKEVLGMPVREIDGPEDNPNQYWTVGGIQLIATPGFEAPRAMMPVGWRTWESWLTTWMPRFVKPGSGM</sequence>
<dbReference type="SUPFAM" id="SSF54593">
    <property type="entry name" value="Glyoxalase/Bleomycin resistance protein/Dihydroxybiphenyl dioxygenase"/>
    <property type="match status" value="1"/>
</dbReference>
<gene>
    <name evidence="1" type="ORF">ACFQDL_10645</name>
</gene>
<organism evidence="1 2">
    <name type="scientific">Marinobacterium aestuariivivens</name>
    <dbReference type="NCBI Taxonomy" id="1698799"/>
    <lineage>
        <taxon>Bacteria</taxon>
        <taxon>Pseudomonadati</taxon>
        <taxon>Pseudomonadota</taxon>
        <taxon>Gammaproteobacteria</taxon>
        <taxon>Oceanospirillales</taxon>
        <taxon>Oceanospirillaceae</taxon>
        <taxon>Marinobacterium</taxon>
    </lineage>
</organism>
<protein>
    <recommendedName>
        <fullName evidence="3">VOC domain-containing protein</fullName>
    </recommendedName>
</protein>
<name>A0ABW1ZZC5_9GAMM</name>
<dbReference type="RefSeq" id="WP_379908997.1">
    <property type="nucleotide sequence ID" value="NZ_JBHSWE010000001.1"/>
</dbReference>
<dbReference type="EMBL" id="JBHSWE010000001">
    <property type="protein sequence ID" value="MFC6670493.1"/>
    <property type="molecule type" value="Genomic_DNA"/>
</dbReference>
<dbReference type="InterPro" id="IPR029068">
    <property type="entry name" value="Glyas_Bleomycin-R_OHBP_Dase"/>
</dbReference>
<dbReference type="Proteomes" id="UP001596422">
    <property type="component" value="Unassembled WGS sequence"/>
</dbReference>
<proteinExistence type="predicted"/>
<comment type="caution">
    <text evidence="1">The sequence shown here is derived from an EMBL/GenBank/DDBJ whole genome shotgun (WGS) entry which is preliminary data.</text>
</comment>
<accession>A0ABW1ZZC5</accession>
<dbReference type="Gene3D" id="3.10.180.10">
    <property type="entry name" value="2,3-Dihydroxybiphenyl 1,2-Dioxygenase, domain 1"/>
    <property type="match status" value="1"/>
</dbReference>
<evidence type="ECO:0008006" key="3">
    <source>
        <dbReference type="Google" id="ProtNLM"/>
    </source>
</evidence>
<evidence type="ECO:0000313" key="2">
    <source>
        <dbReference type="Proteomes" id="UP001596422"/>
    </source>
</evidence>
<reference evidence="2" key="1">
    <citation type="journal article" date="2019" name="Int. J. Syst. Evol. Microbiol.">
        <title>The Global Catalogue of Microorganisms (GCM) 10K type strain sequencing project: providing services to taxonomists for standard genome sequencing and annotation.</title>
        <authorList>
            <consortium name="The Broad Institute Genomics Platform"/>
            <consortium name="The Broad Institute Genome Sequencing Center for Infectious Disease"/>
            <person name="Wu L."/>
            <person name="Ma J."/>
        </authorList>
    </citation>
    <scope>NUCLEOTIDE SEQUENCE [LARGE SCALE GENOMIC DNA]</scope>
    <source>
        <strain evidence="2">NBRC 111756</strain>
    </source>
</reference>